<reference evidence="1 2" key="1">
    <citation type="journal article" date="2013" name="PLoS Genet.">
        <title>The genome and development-dependent transcriptomes of Pyronema confluens: a window into fungal evolution.</title>
        <authorList>
            <person name="Traeger S."/>
            <person name="Altegoer F."/>
            <person name="Freitag M."/>
            <person name="Gabaldon T."/>
            <person name="Kempken F."/>
            <person name="Kumar A."/>
            <person name="Marcet-Houben M."/>
            <person name="Poggeler S."/>
            <person name="Stajich J.E."/>
            <person name="Nowrousian M."/>
        </authorList>
    </citation>
    <scope>NUCLEOTIDE SEQUENCE [LARGE SCALE GENOMIC DNA]</scope>
    <source>
        <strain evidence="2">CBS 100304</strain>
        <tissue evidence="1">Vegetative mycelium</tissue>
    </source>
</reference>
<evidence type="ECO:0000313" key="2">
    <source>
        <dbReference type="Proteomes" id="UP000018144"/>
    </source>
</evidence>
<name>U4KWN4_PYROM</name>
<gene>
    <name evidence="1" type="ORF">PCON_05198</name>
</gene>
<keyword evidence="2" id="KW-1185">Reference proteome</keyword>
<protein>
    <submittedName>
        <fullName evidence="1">Uncharacterized protein</fullName>
    </submittedName>
</protein>
<accession>U4KWN4</accession>
<proteinExistence type="predicted"/>
<evidence type="ECO:0000313" key="1">
    <source>
        <dbReference type="EMBL" id="CCX05611.1"/>
    </source>
</evidence>
<sequence>MVFVTHYLSIIQAN</sequence>
<organism evidence="1 2">
    <name type="scientific">Pyronema omphalodes (strain CBS 100304)</name>
    <name type="common">Pyronema confluens</name>
    <dbReference type="NCBI Taxonomy" id="1076935"/>
    <lineage>
        <taxon>Eukaryota</taxon>
        <taxon>Fungi</taxon>
        <taxon>Dikarya</taxon>
        <taxon>Ascomycota</taxon>
        <taxon>Pezizomycotina</taxon>
        <taxon>Pezizomycetes</taxon>
        <taxon>Pezizales</taxon>
        <taxon>Pyronemataceae</taxon>
        <taxon>Pyronema</taxon>
    </lineage>
</organism>
<dbReference type="EMBL" id="HF935261">
    <property type="protein sequence ID" value="CCX05611.1"/>
    <property type="molecule type" value="Genomic_DNA"/>
</dbReference>
<dbReference type="Proteomes" id="UP000018144">
    <property type="component" value="Unassembled WGS sequence"/>
</dbReference>